<protein>
    <recommendedName>
        <fullName evidence="3">DUF3046 domain-containing protein</fullName>
    </recommendedName>
</protein>
<evidence type="ECO:0008006" key="3">
    <source>
        <dbReference type="Google" id="ProtNLM"/>
    </source>
</evidence>
<dbReference type="STRING" id="185761.SAMN05660282_00610"/>
<reference evidence="1 2" key="1">
    <citation type="submission" date="2016-10" db="EMBL/GenBank/DDBJ databases">
        <authorList>
            <person name="de Groot N.N."/>
        </authorList>
    </citation>
    <scope>NUCLEOTIDE SEQUENCE [LARGE SCALE GENOMIC DNA]</scope>
    <source>
        <strain>J11</strain>
        <strain evidence="2">PG 39</strain>
    </source>
</reference>
<keyword evidence="2" id="KW-1185">Reference proteome</keyword>
<dbReference type="InterPro" id="IPR021408">
    <property type="entry name" value="DUF3046"/>
</dbReference>
<evidence type="ECO:0000313" key="1">
    <source>
        <dbReference type="EMBL" id="SFG35136.1"/>
    </source>
</evidence>
<dbReference type="AlphaFoldDB" id="A0A1I2RBH6"/>
<dbReference type="Pfam" id="PF11248">
    <property type="entry name" value="DUF3046"/>
    <property type="match status" value="1"/>
</dbReference>
<dbReference type="EMBL" id="FOPJ01000003">
    <property type="protein sequence ID" value="SFG35136.1"/>
    <property type="molecule type" value="Genomic_DNA"/>
</dbReference>
<dbReference type="RefSeq" id="WP_395890704.1">
    <property type="nucleotide sequence ID" value="NZ_FOPJ01000003.1"/>
</dbReference>
<sequence>MPMRLTEFHRCVRGEFGEIKGEWILHSHVLASRGGTAEELLAQGVEPREIWWEICEDFEIPELRRLGPDD</sequence>
<organism evidence="1 2">
    <name type="scientific">Corynebacterium spheniscorum</name>
    <dbReference type="NCBI Taxonomy" id="185761"/>
    <lineage>
        <taxon>Bacteria</taxon>
        <taxon>Bacillati</taxon>
        <taxon>Actinomycetota</taxon>
        <taxon>Actinomycetes</taxon>
        <taxon>Mycobacteriales</taxon>
        <taxon>Corynebacteriaceae</taxon>
        <taxon>Corynebacterium</taxon>
    </lineage>
</organism>
<dbReference type="Proteomes" id="UP000199065">
    <property type="component" value="Unassembled WGS sequence"/>
</dbReference>
<gene>
    <name evidence="1" type="ORF">SAMN05660282_00610</name>
</gene>
<evidence type="ECO:0000313" key="2">
    <source>
        <dbReference type="Proteomes" id="UP000199065"/>
    </source>
</evidence>
<name>A0A1I2RBH6_9CORY</name>
<accession>A0A1I2RBH6</accession>
<proteinExistence type="predicted"/>